<dbReference type="Proteomes" id="UP000299102">
    <property type="component" value="Unassembled WGS sequence"/>
</dbReference>
<accession>A0A4C1V394</accession>
<name>A0A4C1V394_EUMVA</name>
<organism evidence="1 2">
    <name type="scientific">Eumeta variegata</name>
    <name type="common">Bagworm moth</name>
    <name type="synonym">Eumeta japonica</name>
    <dbReference type="NCBI Taxonomy" id="151549"/>
    <lineage>
        <taxon>Eukaryota</taxon>
        <taxon>Metazoa</taxon>
        <taxon>Ecdysozoa</taxon>
        <taxon>Arthropoda</taxon>
        <taxon>Hexapoda</taxon>
        <taxon>Insecta</taxon>
        <taxon>Pterygota</taxon>
        <taxon>Neoptera</taxon>
        <taxon>Endopterygota</taxon>
        <taxon>Lepidoptera</taxon>
        <taxon>Glossata</taxon>
        <taxon>Ditrysia</taxon>
        <taxon>Tineoidea</taxon>
        <taxon>Psychidae</taxon>
        <taxon>Oiketicinae</taxon>
        <taxon>Eumeta</taxon>
    </lineage>
</organism>
<keyword evidence="2" id="KW-1185">Reference proteome</keyword>
<reference evidence="1 2" key="1">
    <citation type="journal article" date="2019" name="Commun. Biol.">
        <title>The bagworm genome reveals a unique fibroin gene that provides high tensile strength.</title>
        <authorList>
            <person name="Kono N."/>
            <person name="Nakamura H."/>
            <person name="Ohtoshi R."/>
            <person name="Tomita M."/>
            <person name="Numata K."/>
            <person name="Arakawa K."/>
        </authorList>
    </citation>
    <scope>NUCLEOTIDE SEQUENCE [LARGE SCALE GENOMIC DNA]</scope>
</reference>
<comment type="caution">
    <text evidence="1">The sequence shown here is derived from an EMBL/GenBank/DDBJ whole genome shotgun (WGS) entry which is preliminary data.</text>
</comment>
<dbReference type="AlphaFoldDB" id="A0A4C1V394"/>
<dbReference type="EMBL" id="BGZK01000265">
    <property type="protein sequence ID" value="GBP32816.1"/>
    <property type="molecule type" value="Genomic_DNA"/>
</dbReference>
<evidence type="ECO:0000313" key="2">
    <source>
        <dbReference type="Proteomes" id="UP000299102"/>
    </source>
</evidence>
<protein>
    <submittedName>
        <fullName evidence="1">Uncharacterized protein</fullName>
    </submittedName>
</protein>
<evidence type="ECO:0000313" key="1">
    <source>
        <dbReference type="EMBL" id="GBP32816.1"/>
    </source>
</evidence>
<sequence length="92" mass="10557">MGLSIQFQLGKSVVRQEMNSEPEDSRMQVCANSYQLKRHGLFRWPSPQILWYARAFIRCPGSDGLLYNENASPLIMVRKLVDSEILITTVRA</sequence>
<gene>
    <name evidence="1" type="ORF">EVAR_19668_1</name>
</gene>
<proteinExistence type="predicted"/>